<evidence type="ECO:0000256" key="2">
    <source>
        <dbReference type="ARBA" id="ARBA00007430"/>
    </source>
</evidence>
<accession>A0A414W059</accession>
<proteinExistence type="inferred from homology"/>
<feature type="transmembrane region" description="Helical" evidence="7">
    <location>
        <begin position="44"/>
        <end position="68"/>
    </location>
</feature>
<dbReference type="AlphaFoldDB" id="A0A414W059"/>
<comment type="similarity">
    <text evidence="2">Belongs to the polysaccharide synthase family.</text>
</comment>
<gene>
    <name evidence="8" type="ORF">DW222_12180</name>
</gene>
<feature type="transmembrane region" description="Helical" evidence="7">
    <location>
        <begin position="415"/>
        <end position="432"/>
    </location>
</feature>
<keyword evidence="3" id="KW-1003">Cell membrane</keyword>
<dbReference type="CDD" id="cd13127">
    <property type="entry name" value="MATE_tuaB_like"/>
    <property type="match status" value="1"/>
</dbReference>
<evidence type="ECO:0000313" key="9">
    <source>
        <dbReference type="Proteomes" id="UP000284024"/>
    </source>
</evidence>
<feature type="transmembrane region" description="Helical" evidence="7">
    <location>
        <begin position="291"/>
        <end position="313"/>
    </location>
</feature>
<keyword evidence="5 7" id="KW-1133">Transmembrane helix</keyword>
<comment type="caution">
    <text evidence="8">The sequence shown here is derived from an EMBL/GenBank/DDBJ whole genome shotgun (WGS) entry which is preliminary data.</text>
</comment>
<feature type="transmembrane region" description="Helical" evidence="7">
    <location>
        <begin position="145"/>
        <end position="165"/>
    </location>
</feature>
<feature type="transmembrane region" description="Helical" evidence="7">
    <location>
        <begin position="80"/>
        <end position="100"/>
    </location>
</feature>
<evidence type="ECO:0000256" key="4">
    <source>
        <dbReference type="ARBA" id="ARBA00022692"/>
    </source>
</evidence>
<dbReference type="EMBL" id="QRJH01000006">
    <property type="protein sequence ID" value="RHH17422.1"/>
    <property type="molecule type" value="Genomic_DNA"/>
</dbReference>
<dbReference type="GO" id="GO:0005886">
    <property type="term" value="C:plasma membrane"/>
    <property type="evidence" value="ECO:0007669"/>
    <property type="project" value="UniProtKB-SubCell"/>
</dbReference>
<protein>
    <submittedName>
        <fullName evidence="8">Lipopolysaccharide biosynthesis protein</fullName>
    </submittedName>
</protein>
<comment type="subcellular location">
    <subcellularLocation>
        <location evidence="1">Cell membrane</location>
        <topology evidence="1">Multi-pass membrane protein</topology>
    </subcellularLocation>
</comment>
<evidence type="ECO:0000256" key="5">
    <source>
        <dbReference type="ARBA" id="ARBA00022989"/>
    </source>
</evidence>
<dbReference type="PANTHER" id="PTHR30250:SF10">
    <property type="entry name" value="LIPOPOLYSACCHARIDE BIOSYNTHESIS PROTEIN WZXC"/>
    <property type="match status" value="1"/>
</dbReference>
<organism evidence="8 9">
    <name type="scientific">Blautia obeum</name>
    <dbReference type="NCBI Taxonomy" id="40520"/>
    <lineage>
        <taxon>Bacteria</taxon>
        <taxon>Bacillati</taxon>
        <taxon>Bacillota</taxon>
        <taxon>Clostridia</taxon>
        <taxon>Lachnospirales</taxon>
        <taxon>Lachnospiraceae</taxon>
        <taxon>Blautia</taxon>
    </lineage>
</organism>
<dbReference type="PANTHER" id="PTHR30250">
    <property type="entry name" value="PST FAMILY PREDICTED COLANIC ACID TRANSPORTER"/>
    <property type="match status" value="1"/>
</dbReference>
<keyword evidence="6 7" id="KW-0472">Membrane</keyword>
<dbReference type="Pfam" id="PF13440">
    <property type="entry name" value="Polysacc_synt_3"/>
    <property type="match status" value="1"/>
</dbReference>
<evidence type="ECO:0000256" key="6">
    <source>
        <dbReference type="ARBA" id="ARBA00023136"/>
    </source>
</evidence>
<dbReference type="InterPro" id="IPR050833">
    <property type="entry name" value="Poly_Biosynth_Transport"/>
</dbReference>
<evidence type="ECO:0000256" key="7">
    <source>
        <dbReference type="SAM" id="Phobius"/>
    </source>
</evidence>
<dbReference type="RefSeq" id="WP_118235922.1">
    <property type="nucleotide sequence ID" value="NZ_JAQDEF010000006.1"/>
</dbReference>
<evidence type="ECO:0000256" key="3">
    <source>
        <dbReference type="ARBA" id="ARBA00022475"/>
    </source>
</evidence>
<feature type="transmembrane region" description="Helical" evidence="7">
    <location>
        <begin position="20"/>
        <end position="38"/>
    </location>
</feature>
<reference evidence="8 9" key="1">
    <citation type="submission" date="2018-08" db="EMBL/GenBank/DDBJ databases">
        <title>A genome reference for cultivated species of the human gut microbiota.</title>
        <authorList>
            <person name="Zou Y."/>
            <person name="Xue W."/>
            <person name="Luo G."/>
        </authorList>
    </citation>
    <scope>NUCLEOTIDE SEQUENCE [LARGE SCALE GENOMIC DNA]</scope>
    <source>
        <strain evidence="8 9">AM18-2AC</strain>
    </source>
</reference>
<sequence length="477" mass="54195">MIKQNSTLFSNLIWKFGERFLAQIVSFIVSIVLARMLMPEDYGVISLILVFITFADVFVTSGFSTSLIQKKDADDTDFSTIFYCSFMISILIYFVLFAVAPIIADFYNTPTLIPILRVFSLRIPISSYNSIQHAYVSRNMLFKKFFFSTLFGTILSGVFGVVAAYHGLGAWALIIQYMTNTIVDTIVLRFTIDWHLKIKFSKQSASSLMKYGWKILVADLSGTFFEQLRSLIIGKVYLTSDLAFYNRGKSFSSLIMDNISTAMMSVLFPDLSNKVDDIQQLKKTLRRSISVMSYVIFPMIGGLVVVAKQLTIVLLTEKWIESVPYLQLLAIAAGISLIGNISLQSIKAIGRSDVVLKLEIIKKPVYIFLLIVGVLISPLAIAFTMVIYSIYSSIANARPLLKLVGYTYKEQIQDIWQSFFMTVIMCLIIWGLRFVIHNYLVLLILQVLIGMILYFILSAVLKNKAYMYVKSLFWMRK</sequence>
<feature type="transmembrane region" description="Helical" evidence="7">
    <location>
        <begin position="364"/>
        <end position="391"/>
    </location>
</feature>
<feature type="transmembrane region" description="Helical" evidence="7">
    <location>
        <begin position="439"/>
        <end position="461"/>
    </location>
</feature>
<evidence type="ECO:0000313" key="8">
    <source>
        <dbReference type="EMBL" id="RHH17422.1"/>
    </source>
</evidence>
<feature type="transmembrane region" description="Helical" evidence="7">
    <location>
        <begin position="325"/>
        <end position="343"/>
    </location>
</feature>
<evidence type="ECO:0000256" key="1">
    <source>
        <dbReference type="ARBA" id="ARBA00004651"/>
    </source>
</evidence>
<dbReference type="Proteomes" id="UP000284024">
    <property type="component" value="Unassembled WGS sequence"/>
</dbReference>
<name>A0A414W059_9FIRM</name>
<keyword evidence="4 7" id="KW-0812">Transmembrane</keyword>